<dbReference type="EMBL" id="JAUKUD010000001">
    <property type="protein sequence ID" value="KAK0755082.1"/>
    <property type="molecule type" value="Genomic_DNA"/>
</dbReference>
<feature type="region of interest" description="Disordered" evidence="1">
    <location>
        <begin position="43"/>
        <end position="79"/>
    </location>
</feature>
<reference evidence="2" key="1">
    <citation type="submission" date="2023-06" db="EMBL/GenBank/DDBJ databases">
        <title>Genome-scale phylogeny and comparative genomics of the fungal order Sordariales.</title>
        <authorList>
            <consortium name="Lawrence Berkeley National Laboratory"/>
            <person name="Hensen N."/>
            <person name="Bonometti L."/>
            <person name="Westerberg I."/>
            <person name="Brannstrom I.O."/>
            <person name="Guillou S."/>
            <person name="Cros-Aarteil S."/>
            <person name="Calhoun S."/>
            <person name="Haridas S."/>
            <person name="Kuo A."/>
            <person name="Mondo S."/>
            <person name="Pangilinan J."/>
            <person name="Riley R."/>
            <person name="LaButti K."/>
            <person name="Andreopoulos B."/>
            <person name="Lipzen A."/>
            <person name="Chen C."/>
            <person name="Yanf M."/>
            <person name="Daum C."/>
            <person name="Ng V."/>
            <person name="Clum A."/>
            <person name="Steindorff A."/>
            <person name="Ohm R."/>
            <person name="Martin F."/>
            <person name="Silar P."/>
            <person name="Natvig D."/>
            <person name="Lalanne C."/>
            <person name="Gautier V."/>
            <person name="Ament-velasquez S.L."/>
            <person name="Kruys A."/>
            <person name="Hutchinson M.I."/>
            <person name="Powell A.J."/>
            <person name="Barry K."/>
            <person name="Miller A.N."/>
            <person name="Grigoriev I.V."/>
            <person name="Debuchy R."/>
            <person name="Gladieux P."/>
            <person name="Thoren M.H."/>
            <person name="Johannesson H."/>
        </authorList>
    </citation>
    <scope>NUCLEOTIDE SEQUENCE</scope>
    <source>
        <strain evidence="2">SMH3187-1</strain>
    </source>
</reference>
<evidence type="ECO:0000256" key="1">
    <source>
        <dbReference type="SAM" id="MobiDB-lite"/>
    </source>
</evidence>
<proteinExistence type="predicted"/>
<dbReference type="Proteomes" id="UP001172155">
    <property type="component" value="Unassembled WGS sequence"/>
</dbReference>
<accession>A0AA40FC70</accession>
<gene>
    <name evidence="2" type="ORF">B0T18DRAFT_53173</name>
</gene>
<protein>
    <submittedName>
        <fullName evidence="2">Uncharacterized protein</fullName>
    </submittedName>
</protein>
<name>A0AA40FC70_9PEZI</name>
<feature type="compositionally biased region" description="Low complexity" evidence="1">
    <location>
        <begin position="44"/>
        <end position="68"/>
    </location>
</feature>
<comment type="caution">
    <text evidence="2">The sequence shown here is derived from an EMBL/GenBank/DDBJ whole genome shotgun (WGS) entry which is preliminary data.</text>
</comment>
<evidence type="ECO:0000313" key="2">
    <source>
        <dbReference type="EMBL" id="KAK0755082.1"/>
    </source>
</evidence>
<dbReference type="AlphaFoldDB" id="A0AA40FC70"/>
<evidence type="ECO:0000313" key="3">
    <source>
        <dbReference type="Proteomes" id="UP001172155"/>
    </source>
</evidence>
<keyword evidence="3" id="KW-1185">Reference proteome</keyword>
<sequence>MNVLFMSRAGGVESVSAGSSLPGPAFFLSPSRTAVFFHSHHHTANATSPTRTSTPTPTPTPTATTLTPLPSPPPVAATEASPVVKGVPVPSPFEALVAVVLAVFDAVVVEVPDVVLIKSASSIVKYADDTLGAGTFPWAAASVPLKIQKKNSSDWARSKPYSWTVQRNDVCGGDEACLAARGQLRAGRGGGERYTGGRGRGWRPRRWKTAATGRWCTRKRRSCR</sequence>
<organism evidence="2 3">
    <name type="scientific">Schizothecium vesticola</name>
    <dbReference type="NCBI Taxonomy" id="314040"/>
    <lineage>
        <taxon>Eukaryota</taxon>
        <taxon>Fungi</taxon>
        <taxon>Dikarya</taxon>
        <taxon>Ascomycota</taxon>
        <taxon>Pezizomycotina</taxon>
        <taxon>Sordariomycetes</taxon>
        <taxon>Sordariomycetidae</taxon>
        <taxon>Sordariales</taxon>
        <taxon>Schizotheciaceae</taxon>
        <taxon>Schizothecium</taxon>
    </lineage>
</organism>